<evidence type="ECO:0000313" key="3">
    <source>
        <dbReference type="Proteomes" id="UP000014629"/>
    </source>
</evidence>
<proteinExistence type="predicted"/>
<evidence type="ECO:0000313" key="2">
    <source>
        <dbReference type="EMBL" id="EPH46937.1"/>
    </source>
</evidence>
<sequence>MDRHAEGPGGQQTTRPRRTSQKRHFGSAPH</sequence>
<feature type="compositionally biased region" description="Basic residues" evidence="1">
    <location>
        <begin position="15"/>
        <end position="30"/>
    </location>
</feature>
<organism evidence="2 3">
    <name type="scientific">Streptomyces aurantiacus JA 4570</name>
    <dbReference type="NCBI Taxonomy" id="1286094"/>
    <lineage>
        <taxon>Bacteria</taxon>
        <taxon>Bacillati</taxon>
        <taxon>Actinomycetota</taxon>
        <taxon>Actinomycetes</taxon>
        <taxon>Kitasatosporales</taxon>
        <taxon>Streptomycetaceae</taxon>
        <taxon>Streptomyces</taxon>
        <taxon>Streptomyces aurantiacus group</taxon>
    </lineage>
</organism>
<keyword evidence="3" id="KW-1185">Reference proteome</keyword>
<name>S4B074_9ACTN</name>
<comment type="caution">
    <text evidence="2">The sequence shown here is derived from an EMBL/GenBank/DDBJ whole genome shotgun (WGS) entry which is preliminary data.</text>
</comment>
<dbReference type="AlphaFoldDB" id="S4B074"/>
<dbReference type="EMBL" id="AOPZ01000001">
    <property type="protein sequence ID" value="EPH46937.1"/>
    <property type="molecule type" value="Genomic_DNA"/>
</dbReference>
<gene>
    <name evidence="2" type="ORF">STRAU_0016</name>
</gene>
<protein>
    <submittedName>
        <fullName evidence="2">Uncharacterized protein</fullName>
    </submittedName>
</protein>
<feature type="region of interest" description="Disordered" evidence="1">
    <location>
        <begin position="1"/>
        <end position="30"/>
    </location>
</feature>
<reference evidence="2 3" key="1">
    <citation type="submission" date="2013-02" db="EMBL/GenBank/DDBJ databases">
        <title>Draft Genome Sequence of Streptomyces aurantiacus, Which Produces Setomimycin.</title>
        <authorList>
            <person name="Gruening B.A."/>
            <person name="Praeg A."/>
            <person name="Erxleben A."/>
            <person name="Guenther S."/>
            <person name="Mueller M."/>
        </authorList>
    </citation>
    <scope>NUCLEOTIDE SEQUENCE [LARGE SCALE GENOMIC DNA]</scope>
    <source>
        <strain evidence="2 3">JA 4570</strain>
    </source>
</reference>
<evidence type="ECO:0000256" key="1">
    <source>
        <dbReference type="SAM" id="MobiDB-lite"/>
    </source>
</evidence>
<dbReference type="Proteomes" id="UP000014629">
    <property type="component" value="Unassembled WGS sequence"/>
</dbReference>
<accession>S4B074</accession>